<reference evidence="1 2" key="1">
    <citation type="journal article" date="2018" name="Plant J.">
        <title>Genome sequences of Chlorella sorokiniana UTEX 1602 and Micractinium conductrix SAG 241.80: implications to maltose excretion by a green alga.</title>
        <authorList>
            <person name="Arriola M.B."/>
            <person name="Velmurugan N."/>
            <person name="Zhang Y."/>
            <person name="Plunkett M.H."/>
            <person name="Hondzo H."/>
            <person name="Barney B.M."/>
        </authorList>
    </citation>
    <scope>NUCLEOTIDE SEQUENCE [LARGE SCALE GENOMIC DNA]</scope>
    <source>
        <strain evidence="1 2">SAG 241.80</strain>
    </source>
</reference>
<accession>A0A2P6V927</accession>
<comment type="caution">
    <text evidence="1">The sequence shown here is derived from an EMBL/GenBank/DDBJ whole genome shotgun (WGS) entry which is preliminary data.</text>
</comment>
<name>A0A2P6V927_9CHLO</name>
<evidence type="ECO:0000313" key="2">
    <source>
        <dbReference type="Proteomes" id="UP000239649"/>
    </source>
</evidence>
<proteinExistence type="predicted"/>
<keyword evidence="2" id="KW-1185">Reference proteome</keyword>
<organism evidence="1 2">
    <name type="scientific">Micractinium conductrix</name>
    <dbReference type="NCBI Taxonomy" id="554055"/>
    <lineage>
        <taxon>Eukaryota</taxon>
        <taxon>Viridiplantae</taxon>
        <taxon>Chlorophyta</taxon>
        <taxon>core chlorophytes</taxon>
        <taxon>Trebouxiophyceae</taxon>
        <taxon>Chlorellales</taxon>
        <taxon>Chlorellaceae</taxon>
        <taxon>Chlorella clade</taxon>
        <taxon>Micractinium</taxon>
    </lineage>
</organism>
<sequence length="126" mass="13051">MDERRLQIAWGCFNSCKAAVWACSWSGLAALFPALVAAVPAEAGAGAGAAVPAAGQAALLSWHGSRSEARLLARMGLAPTTCHSRSSSRAAARLVPRLAARAPRQAMPSVERVMCSPLMPGSTRPL</sequence>
<dbReference type="Proteomes" id="UP000239649">
    <property type="component" value="Unassembled WGS sequence"/>
</dbReference>
<dbReference type="AlphaFoldDB" id="A0A2P6V927"/>
<dbReference type="EMBL" id="LHPF02000019">
    <property type="protein sequence ID" value="PSC70575.1"/>
    <property type="molecule type" value="Genomic_DNA"/>
</dbReference>
<protein>
    <submittedName>
        <fullName evidence="1">Nitrate reductase subunit beta</fullName>
    </submittedName>
</protein>
<gene>
    <name evidence="1" type="ORF">C2E20_6028</name>
</gene>
<evidence type="ECO:0000313" key="1">
    <source>
        <dbReference type="EMBL" id="PSC70575.1"/>
    </source>
</evidence>